<sequence>MPVEVAHPLTRAAPGPEAPMPAHPAPATTPAKVRVVVTDAPGLHRVVTMLMGRQHAFTRLEAEEAGGGRWTVNLDLVATEHEIDLVTSRLHRLPSVLTVGVTTPAALAVSA</sequence>
<evidence type="ECO:0008006" key="4">
    <source>
        <dbReference type="Google" id="ProtNLM"/>
    </source>
</evidence>
<proteinExistence type="predicted"/>
<evidence type="ECO:0000313" key="3">
    <source>
        <dbReference type="Proteomes" id="UP000247602"/>
    </source>
</evidence>
<gene>
    <name evidence="2" type="ORF">DMO24_02520</name>
</gene>
<accession>A0A323VFS8</accession>
<evidence type="ECO:0000313" key="2">
    <source>
        <dbReference type="EMBL" id="PZA22913.1"/>
    </source>
</evidence>
<protein>
    <recommendedName>
        <fullName evidence="4">ACT domain-containing protein</fullName>
    </recommendedName>
</protein>
<dbReference type="EMBL" id="QKNV01000016">
    <property type="protein sequence ID" value="PZA22913.1"/>
    <property type="molecule type" value="Genomic_DNA"/>
</dbReference>
<dbReference type="Proteomes" id="UP000247602">
    <property type="component" value="Unassembled WGS sequence"/>
</dbReference>
<evidence type="ECO:0000256" key="1">
    <source>
        <dbReference type="SAM" id="MobiDB-lite"/>
    </source>
</evidence>
<organism evidence="2 3">
    <name type="scientific">Modestobacter versicolor</name>
    <dbReference type="NCBI Taxonomy" id="429133"/>
    <lineage>
        <taxon>Bacteria</taxon>
        <taxon>Bacillati</taxon>
        <taxon>Actinomycetota</taxon>
        <taxon>Actinomycetes</taxon>
        <taxon>Geodermatophilales</taxon>
        <taxon>Geodermatophilaceae</taxon>
        <taxon>Modestobacter</taxon>
    </lineage>
</organism>
<reference evidence="2 3" key="1">
    <citation type="submission" date="2018-06" db="EMBL/GenBank/DDBJ databases">
        <title>Draft genome sequence of Modestobacter versicolor CP153-2.</title>
        <authorList>
            <person name="Gundlapally S.R."/>
        </authorList>
    </citation>
    <scope>NUCLEOTIDE SEQUENCE [LARGE SCALE GENOMIC DNA]</scope>
    <source>
        <strain evidence="2 3">CP153-2</strain>
    </source>
</reference>
<keyword evidence="3" id="KW-1185">Reference proteome</keyword>
<feature type="region of interest" description="Disordered" evidence="1">
    <location>
        <begin position="1"/>
        <end position="29"/>
    </location>
</feature>
<name>A0A323VFS8_9ACTN</name>
<dbReference type="AlphaFoldDB" id="A0A323VFS8"/>
<comment type="caution">
    <text evidence="2">The sequence shown here is derived from an EMBL/GenBank/DDBJ whole genome shotgun (WGS) entry which is preliminary data.</text>
</comment>